<dbReference type="RefSeq" id="WP_316024885.1">
    <property type="nucleotide sequence ID" value="NZ_JAWDIO010000002.1"/>
</dbReference>
<evidence type="ECO:0008006" key="3">
    <source>
        <dbReference type="Google" id="ProtNLM"/>
    </source>
</evidence>
<proteinExistence type="predicted"/>
<comment type="caution">
    <text evidence="1">The sequence shown here is derived from an EMBL/GenBank/DDBJ whole genome shotgun (WGS) entry which is preliminary data.</text>
</comment>
<gene>
    <name evidence="1" type="ORF">RS130_03930</name>
</gene>
<protein>
    <recommendedName>
        <fullName evidence="3">Integrase</fullName>
    </recommendedName>
</protein>
<organism evidence="1 2">
    <name type="scientific">Paraglaciecola aquimarina</name>
    <dbReference type="NCBI Taxonomy" id="1235557"/>
    <lineage>
        <taxon>Bacteria</taxon>
        <taxon>Pseudomonadati</taxon>
        <taxon>Pseudomonadota</taxon>
        <taxon>Gammaproteobacteria</taxon>
        <taxon>Alteromonadales</taxon>
        <taxon>Alteromonadaceae</taxon>
        <taxon>Paraglaciecola</taxon>
    </lineage>
</organism>
<dbReference type="EMBL" id="JAWDIO010000002">
    <property type="protein sequence ID" value="MDU0353194.1"/>
    <property type="molecule type" value="Genomic_DNA"/>
</dbReference>
<keyword evidence="2" id="KW-1185">Reference proteome</keyword>
<accession>A0ABU3ST57</accession>
<reference evidence="1 2" key="1">
    <citation type="submission" date="2023-10" db="EMBL/GenBank/DDBJ databases">
        <title>Glaciecola aquimarina strain GGW-M5 nov., isolated from a coastal seawater.</title>
        <authorList>
            <person name="Bayburt H."/>
            <person name="Kim J.M."/>
            <person name="Choi B.J."/>
            <person name="Jeon C.O."/>
        </authorList>
    </citation>
    <scope>NUCLEOTIDE SEQUENCE [LARGE SCALE GENOMIC DNA]</scope>
    <source>
        <strain evidence="1 2">KCTC 32108</strain>
    </source>
</reference>
<sequence length="73" mass="8406">MAHYFIKKRFRGEQIVFCAEVRQKRKGQKMFSKSKTFTTKGAATIWAKVLVDQLEDNEAMNLLGLREALPSTI</sequence>
<evidence type="ECO:0000313" key="1">
    <source>
        <dbReference type="EMBL" id="MDU0353194.1"/>
    </source>
</evidence>
<evidence type="ECO:0000313" key="2">
    <source>
        <dbReference type="Proteomes" id="UP001247805"/>
    </source>
</evidence>
<dbReference type="Proteomes" id="UP001247805">
    <property type="component" value="Unassembled WGS sequence"/>
</dbReference>
<name>A0ABU3ST57_9ALTE</name>